<feature type="transmembrane region" description="Helical" evidence="1">
    <location>
        <begin position="20"/>
        <end position="37"/>
    </location>
</feature>
<feature type="transmembrane region" description="Helical" evidence="1">
    <location>
        <begin position="49"/>
        <end position="70"/>
    </location>
</feature>
<accession>A0AAC8PS41</accession>
<proteinExistence type="predicted"/>
<keyword evidence="1" id="KW-0812">Transmembrane</keyword>
<keyword evidence="1" id="KW-1133">Transmembrane helix</keyword>
<evidence type="ECO:0000313" key="3">
    <source>
        <dbReference type="Proteomes" id="UP000092654"/>
    </source>
</evidence>
<evidence type="ECO:0000256" key="1">
    <source>
        <dbReference type="SAM" id="Phobius"/>
    </source>
</evidence>
<organism evidence="2 3">
    <name type="scientific">Salimicrobium jeotgali</name>
    <dbReference type="NCBI Taxonomy" id="1230341"/>
    <lineage>
        <taxon>Bacteria</taxon>
        <taxon>Bacillati</taxon>
        <taxon>Bacillota</taxon>
        <taxon>Bacilli</taxon>
        <taxon>Bacillales</taxon>
        <taxon>Bacillaceae</taxon>
        <taxon>Salimicrobium</taxon>
    </lineage>
</organism>
<dbReference type="EMBL" id="CP011361">
    <property type="protein sequence ID" value="AKG04867.1"/>
    <property type="molecule type" value="Genomic_DNA"/>
</dbReference>
<evidence type="ECO:0000313" key="2">
    <source>
        <dbReference type="EMBL" id="AKG04867.1"/>
    </source>
</evidence>
<dbReference type="AlphaFoldDB" id="A0AAC8PS41"/>
<keyword evidence="1" id="KW-0472">Membrane</keyword>
<protein>
    <submittedName>
        <fullName evidence="2">Uncharacterized protein</fullName>
    </submittedName>
</protein>
<dbReference type="Proteomes" id="UP000092654">
    <property type="component" value="Chromosome"/>
</dbReference>
<name>A0AAC8PS41_9BACI</name>
<dbReference type="KEGG" id="sje:AAV35_008655"/>
<sequence length="73" mass="8448">MRLEPGNEGGKKIMEGKKFYMWIGVIAYISWPLYFLMDQSGHYNRADVVEAMGLATSMLLVYAVTLFVYFRKT</sequence>
<gene>
    <name evidence="2" type="ORF">AAV35_008655</name>
</gene>
<reference evidence="3" key="1">
    <citation type="submission" date="2015-06" db="EMBL/GenBank/DDBJ databases">
        <title>Salimicrobium jeotgali MJ3, isolated from Myulchi jeot, a traditional Korean fermented seafood.</title>
        <authorList>
            <person name="Kim K.H."/>
            <person name="Jeon C.O."/>
            <person name="Jin H.M."/>
        </authorList>
    </citation>
    <scope>NUCLEOTIDE SEQUENCE [LARGE SCALE GENOMIC DNA]</scope>
    <source>
        <strain evidence="3">MJ3</strain>
    </source>
</reference>